<proteinExistence type="predicted"/>
<evidence type="ECO:0000313" key="2">
    <source>
        <dbReference type="Proteomes" id="UP000324632"/>
    </source>
</evidence>
<dbReference type="AlphaFoldDB" id="A0A5A9NS64"/>
<keyword evidence="2" id="KW-1185">Reference proteome</keyword>
<organism evidence="1 2">
    <name type="scientific">Triplophysa tibetana</name>
    <dbReference type="NCBI Taxonomy" id="1572043"/>
    <lineage>
        <taxon>Eukaryota</taxon>
        <taxon>Metazoa</taxon>
        <taxon>Chordata</taxon>
        <taxon>Craniata</taxon>
        <taxon>Vertebrata</taxon>
        <taxon>Euteleostomi</taxon>
        <taxon>Actinopterygii</taxon>
        <taxon>Neopterygii</taxon>
        <taxon>Teleostei</taxon>
        <taxon>Ostariophysi</taxon>
        <taxon>Cypriniformes</taxon>
        <taxon>Nemacheilidae</taxon>
        <taxon>Triplophysa</taxon>
    </lineage>
</organism>
<name>A0A5A9NS64_9TELE</name>
<gene>
    <name evidence="1" type="ORF">E1301_Tti004959</name>
</gene>
<dbReference type="Proteomes" id="UP000324632">
    <property type="component" value="Chromosome 13"/>
</dbReference>
<comment type="caution">
    <text evidence="1">The sequence shown here is derived from an EMBL/GenBank/DDBJ whole genome shotgun (WGS) entry which is preliminary data.</text>
</comment>
<reference evidence="1 2" key="1">
    <citation type="journal article" date="2019" name="Mol. Ecol. Resour.">
        <title>Chromosome-level genome assembly of Triplophysa tibetana, a fish adapted to the harsh high-altitude environment of the Tibetan Plateau.</title>
        <authorList>
            <person name="Yang X."/>
            <person name="Liu H."/>
            <person name="Ma Z."/>
            <person name="Zou Y."/>
            <person name="Zou M."/>
            <person name="Mao Y."/>
            <person name="Li X."/>
            <person name="Wang H."/>
            <person name="Chen T."/>
            <person name="Wang W."/>
            <person name="Yang R."/>
        </authorList>
    </citation>
    <scope>NUCLEOTIDE SEQUENCE [LARGE SCALE GENOMIC DNA]</scope>
    <source>
        <strain evidence="1">TTIB1903HZAU</strain>
        <tissue evidence="1">Muscle</tissue>
    </source>
</reference>
<dbReference type="EMBL" id="SOYY01000013">
    <property type="protein sequence ID" value="KAA0712802.1"/>
    <property type="molecule type" value="Genomic_DNA"/>
</dbReference>
<sequence>MEKRCVVPSFVIYRPYKLLGRSFSNNNSKAAPTSPPKTMISSVRNRATICNSLTVRCAGARWSLASASRLSFRQTQPCSEHSPYKSCLTGAVVSLSPPCPAPEVTMRLSAALSGEHPKPEVQRL</sequence>
<evidence type="ECO:0000313" key="1">
    <source>
        <dbReference type="EMBL" id="KAA0712802.1"/>
    </source>
</evidence>
<accession>A0A5A9NS64</accession>
<protein>
    <submittedName>
        <fullName evidence="1">Uncharacterized protein</fullName>
    </submittedName>
</protein>